<dbReference type="InterPro" id="IPR044294">
    <property type="entry name" value="Lipase-like"/>
</dbReference>
<dbReference type="InterPro" id="IPR007751">
    <property type="entry name" value="DUF676_lipase-like"/>
</dbReference>
<dbReference type="PANTHER" id="PTHR12482">
    <property type="entry name" value="LIPASE ROG1-RELATED-RELATED"/>
    <property type="match status" value="1"/>
</dbReference>
<feature type="compositionally biased region" description="Polar residues" evidence="1">
    <location>
        <begin position="541"/>
        <end position="561"/>
    </location>
</feature>
<dbReference type="EMBL" id="FO082871">
    <property type="protein sequence ID" value="SIO73399.1"/>
    <property type="molecule type" value="Genomic_DNA"/>
</dbReference>
<protein>
    <submittedName>
        <fullName evidence="3">Serine esterase (DUF676)</fullName>
    </submittedName>
</protein>
<evidence type="ECO:0000313" key="3">
    <source>
        <dbReference type="EMBL" id="SIO73399.1"/>
    </source>
</evidence>
<dbReference type="AlphaFoldDB" id="A0A1N6LWZ5"/>
<gene>
    <name evidence="3" type="ORF">BMR1_01G02670</name>
</gene>
<accession>A0A1N6LWZ5</accession>
<reference evidence="3 4" key="2">
    <citation type="journal article" date="2013" name="PLoS ONE">
        <title>Whole genome mapping and re-organization of the nuclear and mitochondrial genomes of Babesia microti isolates.</title>
        <authorList>
            <person name="Cornillot E."/>
            <person name="Dassouli A."/>
            <person name="Garg A."/>
            <person name="Pachikara N."/>
            <person name="Randazzo S."/>
            <person name="Depoix D."/>
            <person name="Carcy B."/>
            <person name="Delbecq S."/>
            <person name="Frutos R."/>
            <person name="Silva J.C."/>
            <person name="Sutton R."/>
            <person name="Krause P.J."/>
            <person name="Mamoun C.B."/>
        </authorList>
    </citation>
    <scope>NUCLEOTIDE SEQUENCE [LARGE SCALE GENOMIC DNA]</scope>
    <source>
        <strain evidence="3 4">RI</strain>
    </source>
</reference>
<dbReference type="GeneID" id="24423604"/>
<dbReference type="Gene3D" id="3.40.50.1820">
    <property type="entry name" value="alpha/beta hydrolase"/>
    <property type="match status" value="1"/>
</dbReference>
<dbReference type="SUPFAM" id="SSF53474">
    <property type="entry name" value="alpha/beta-Hydrolases"/>
    <property type="match status" value="1"/>
</dbReference>
<name>A0A1N6LWZ5_BABMR</name>
<dbReference type="Pfam" id="PF05057">
    <property type="entry name" value="DUF676"/>
    <property type="match status" value="1"/>
</dbReference>
<sequence>MAFFGVLEIALHVAKFENIELYRFGSYSIRFRMYKRCHSEIVPVVPYMIKSKDDSRSPAWIDDVNLSFFTREILVYKAHQIIIVNDMCQFRIEIPATPSVLERTNLFLECDLFYTLKDKDSNIKSYNISSKLIMLNNMATGFRHNFDLIFGDYQASVVHLNINSVVLHYRIRDSLKNIASPAYEPGRCFKKWEMIISDCNQRALARWFSQPSPSGQNFYNTFDKEYNADSIYTTEQLLESFINYLCLDIKLSEMACRRIFSINTNKDGCFIDKDLLLEYERNYYTCKDFTCFTLRISFMDKGDKVKCCPATKNVVKDDENCGLVYANNLMFSYILYAKILGEALSMLNTFSYLPSGTYVHFENGKICTIPSDSIYLSSETTMFNNDSLGCVKDMIYKVLEEGMVSYAACGSGQVVVIPMKTNGIKLVIPSIDLLALNNDLDALCNEIERNLWNISSFLFIKWNEFLDNELNRTYFERYRIDERFFITLASEQMDHLDLEGLIQSLPVVDDCHIYALSAYPLFRIHPIGSLKGIENTAVKTDSLSTEGTSTSDSIPRTNSTSKSDEFVDSDVNSHISSSISSNSRSSSFANIAGRASANVNNNGSFGNPILHATIKKVRKNFHLFVLVHGYNASARSMEIIKSMITIIFPDSVCLSSCFNQGLMNDSISEMGEKLSTEVKMYIKYCMPASKISKITFVAHSLGGLIVRSALSDLNDYSHMFHGFISLASAHIGYYYNLSKFVDIGIWFLRKVKNSRCITELALSDASEITETFVYRLSCVKDMEWFKYVVLVSSDLDQYAPFYSARIDTGRIPISGVRHVEMAYNILNSIKCLIRIDCNLSQPLKYVKGWIGKTAHLEFVESVELIRAMLYTLSKILNE</sequence>
<feature type="region of interest" description="Disordered" evidence="1">
    <location>
        <begin position="541"/>
        <end position="565"/>
    </location>
</feature>
<reference evidence="3 4" key="1">
    <citation type="journal article" date="2012" name="Nucleic Acids Res.">
        <title>Sequencing of the smallest Apicomplexan genome from the human pathogen Babesia microti.</title>
        <authorList>
            <person name="Cornillot E."/>
            <person name="Hadj-Kaddour K."/>
            <person name="Dassouli A."/>
            <person name="Noel B."/>
            <person name="Ranwez V."/>
            <person name="Vacherie B."/>
            <person name="Augagneur Y."/>
            <person name="Bres V."/>
            <person name="Duclos A."/>
            <person name="Randazzo S."/>
            <person name="Carcy B."/>
            <person name="Debierre-Grockiego F."/>
            <person name="Delbecq S."/>
            <person name="Moubri-Menage K."/>
            <person name="Shams-Eldin H."/>
            <person name="Usmani-Brown S."/>
            <person name="Bringaud F."/>
            <person name="Wincker P."/>
            <person name="Vivares C.P."/>
            <person name="Schwarz R.T."/>
            <person name="Schetters T.P."/>
            <person name="Krause P.J."/>
            <person name="Gorenflot A."/>
            <person name="Berry V."/>
            <person name="Barbe V."/>
            <person name="Ben Mamoun C."/>
        </authorList>
    </citation>
    <scope>NUCLEOTIDE SEQUENCE [LARGE SCALE GENOMIC DNA]</scope>
    <source>
        <strain evidence="3 4">RI</strain>
    </source>
</reference>
<evidence type="ECO:0000256" key="1">
    <source>
        <dbReference type="SAM" id="MobiDB-lite"/>
    </source>
</evidence>
<proteinExistence type="predicted"/>
<evidence type="ECO:0000313" key="4">
    <source>
        <dbReference type="Proteomes" id="UP000002899"/>
    </source>
</evidence>
<evidence type="ECO:0000259" key="2">
    <source>
        <dbReference type="Pfam" id="PF05057"/>
    </source>
</evidence>
<dbReference type="OrthoDB" id="366244at2759"/>
<reference evidence="3 4" key="3">
    <citation type="journal article" date="2016" name="Sci. Rep.">
        <title>Genome-wide diversity and gene expression profiling of Babesia microti isolates identify polymorphic genes that mediate host-pathogen interactions.</title>
        <authorList>
            <person name="Silva J.C."/>
            <person name="Cornillot E."/>
            <person name="McCracken C."/>
            <person name="Usmani-Brown S."/>
            <person name="Dwivedi A."/>
            <person name="Ifeonu O.O."/>
            <person name="Crabtree J."/>
            <person name="Gotia H.T."/>
            <person name="Virji A.Z."/>
            <person name="Reynes C."/>
            <person name="Colinge J."/>
            <person name="Kumar V."/>
            <person name="Lawres L."/>
            <person name="Pazzi J.E."/>
            <person name="Pablo J.V."/>
            <person name="Hung C."/>
            <person name="Brancato J."/>
            <person name="Kumari P."/>
            <person name="Orvis J."/>
            <person name="Tretina K."/>
            <person name="Chibucos M."/>
            <person name="Ott S."/>
            <person name="Sadzewicz L."/>
            <person name="Sengamalay N."/>
            <person name="Shetty A.C."/>
            <person name="Su Q."/>
            <person name="Tallon L."/>
            <person name="Fraser C.M."/>
            <person name="Frutos R."/>
            <person name="Molina D.M."/>
            <person name="Krause P.J."/>
            <person name="Ben Mamoun C."/>
        </authorList>
    </citation>
    <scope>NUCLEOTIDE SEQUENCE [LARGE SCALE GENOMIC DNA]</scope>
    <source>
        <strain evidence="3 4">RI</strain>
    </source>
</reference>
<dbReference type="VEuPathDB" id="PiroplasmaDB:BMR1_01G02670"/>
<dbReference type="Proteomes" id="UP000002899">
    <property type="component" value="Chromosome I"/>
</dbReference>
<dbReference type="PANTHER" id="PTHR12482:SF5">
    <property type="entry name" value="DUF676 DOMAIN-CONTAINING PROTEIN"/>
    <property type="match status" value="1"/>
</dbReference>
<organism evidence="3 4">
    <name type="scientific">Babesia microti (strain RI)</name>
    <dbReference type="NCBI Taxonomy" id="1133968"/>
    <lineage>
        <taxon>Eukaryota</taxon>
        <taxon>Sar</taxon>
        <taxon>Alveolata</taxon>
        <taxon>Apicomplexa</taxon>
        <taxon>Aconoidasida</taxon>
        <taxon>Piroplasmida</taxon>
        <taxon>Babesiidae</taxon>
        <taxon>Babesia</taxon>
    </lineage>
</organism>
<keyword evidence="4" id="KW-1185">Reference proteome</keyword>
<dbReference type="RefSeq" id="XP_021337500.1">
    <property type="nucleotide sequence ID" value="XM_021482911.1"/>
</dbReference>
<dbReference type="KEGG" id="bmic:BMR1_01G02670"/>
<dbReference type="InterPro" id="IPR029058">
    <property type="entry name" value="AB_hydrolase_fold"/>
</dbReference>
<feature type="domain" description="DUF676" evidence="2">
    <location>
        <begin position="619"/>
        <end position="803"/>
    </location>
</feature>